<dbReference type="EMBL" id="BTSX01000071">
    <property type="protein sequence ID" value="GMT08388.1"/>
    <property type="molecule type" value="Genomic_DNA"/>
</dbReference>
<evidence type="ECO:0000313" key="2">
    <source>
        <dbReference type="EMBL" id="GMT08388.1"/>
    </source>
</evidence>
<gene>
    <name evidence="2" type="ORF">PENTCL1PPCAC_30562</name>
</gene>
<sequence length="62" mass="7011">GYRTPSPTIAKWPPPPTSPSSSFNWDANDVKAKMEAFSKFGAAHRHRDDRQELRQVAQGTRE</sequence>
<dbReference type="Proteomes" id="UP001432027">
    <property type="component" value="Unassembled WGS sequence"/>
</dbReference>
<protein>
    <submittedName>
        <fullName evidence="2">Uncharacterized protein</fullName>
    </submittedName>
</protein>
<proteinExistence type="predicted"/>
<dbReference type="AlphaFoldDB" id="A0AAV5UNY9"/>
<organism evidence="2 3">
    <name type="scientific">Pristionchus entomophagus</name>
    <dbReference type="NCBI Taxonomy" id="358040"/>
    <lineage>
        <taxon>Eukaryota</taxon>
        <taxon>Metazoa</taxon>
        <taxon>Ecdysozoa</taxon>
        <taxon>Nematoda</taxon>
        <taxon>Chromadorea</taxon>
        <taxon>Rhabditida</taxon>
        <taxon>Rhabditina</taxon>
        <taxon>Diplogasteromorpha</taxon>
        <taxon>Diplogasteroidea</taxon>
        <taxon>Neodiplogasteridae</taxon>
        <taxon>Pristionchus</taxon>
    </lineage>
</organism>
<evidence type="ECO:0000313" key="3">
    <source>
        <dbReference type="Proteomes" id="UP001432027"/>
    </source>
</evidence>
<feature type="region of interest" description="Disordered" evidence="1">
    <location>
        <begin position="1"/>
        <end position="24"/>
    </location>
</feature>
<feature type="region of interest" description="Disordered" evidence="1">
    <location>
        <begin position="41"/>
        <end position="62"/>
    </location>
</feature>
<feature type="compositionally biased region" description="Low complexity" evidence="1">
    <location>
        <begin position="1"/>
        <end position="11"/>
    </location>
</feature>
<reference evidence="2" key="1">
    <citation type="submission" date="2023-10" db="EMBL/GenBank/DDBJ databases">
        <title>Genome assembly of Pristionchus species.</title>
        <authorList>
            <person name="Yoshida K."/>
            <person name="Sommer R.J."/>
        </authorList>
    </citation>
    <scope>NUCLEOTIDE SEQUENCE</scope>
    <source>
        <strain evidence="2">RS0144</strain>
    </source>
</reference>
<evidence type="ECO:0000256" key="1">
    <source>
        <dbReference type="SAM" id="MobiDB-lite"/>
    </source>
</evidence>
<keyword evidence="3" id="KW-1185">Reference proteome</keyword>
<comment type="caution">
    <text evidence="2">The sequence shown here is derived from an EMBL/GenBank/DDBJ whole genome shotgun (WGS) entry which is preliminary data.</text>
</comment>
<name>A0AAV5UNY9_9BILA</name>
<feature type="non-terminal residue" evidence="2">
    <location>
        <position position="1"/>
    </location>
</feature>
<accession>A0AAV5UNY9</accession>